<evidence type="ECO:0000256" key="1">
    <source>
        <dbReference type="SAM" id="Phobius"/>
    </source>
</evidence>
<evidence type="ECO:0000313" key="3">
    <source>
        <dbReference type="Proteomes" id="UP000631114"/>
    </source>
</evidence>
<feature type="transmembrane region" description="Helical" evidence="1">
    <location>
        <begin position="88"/>
        <end position="110"/>
    </location>
</feature>
<keyword evidence="1" id="KW-0472">Membrane</keyword>
<dbReference type="EMBL" id="JADFTS010000009">
    <property type="protein sequence ID" value="KAF9589896.1"/>
    <property type="molecule type" value="Genomic_DNA"/>
</dbReference>
<sequence length="145" mass="15913">MNAKLGDFGLAKLCDHGGDPQTSRHGSIEAHALIQRDLDVDHRYSTLQVKLSVSDSIYTKCNLFFMVALPLSDIITKLMYSRKGVRTFVGILSECIVCLVFVVTGVGNAFPINPMYLNGQVTLIFARGLVITATQVIQGNRYSSD</sequence>
<evidence type="ECO:0000313" key="2">
    <source>
        <dbReference type="EMBL" id="KAF9589896.1"/>
    </source>
</evidence>
<proteinExistence type="predicted"/>
<keyword evidence="3" id="KW-1185">Reference proteome</keyword>
<reference evidence="2 3" key="1">
    <citation type="submission" date="2020-10" db="EMBL/GenBank/DDBJ databases">
        <title>The Coptis chinensis genome and diversification of protoberbering-type alkaloids.</title>
        <authorList>
            <person name="Wang B."/>
            <person name="Shu S."/>
            <person name="Song C."/>
            <person name="Liu Y."/>
        </authorList>
    </citation>
    <scope>NUCLEOTIDE SEQUENCE [LARGE SCALE GENOMIC DNA]</scope>
    <source>
        <strain evidence="2">HL-2020</strain>
        <tissue evidence="2">Leaf</tissue>
    </source>
</reference>
<accession>A0A835GZR6</accession>
<dbReference type="Proteomes" id="UP000631114">
    <property type="component" value="Unassembled WGS sequence"/>
</dbReference>
<keyword evidence="1" id="KW-1133">Transmembrane helix</keyword>
<dbReference type="AlphaFoldDB" id="A0A835GZR6"/>
<organism evidence="2 3">
    <name type="scientific">Coptis chinensis</name>
    <dbReference type="NCBI Taxonomy" id="261450"/>
    <lineage>
        <taxon>Eukaryota</taxon>
        <taxon>Viridiplantae</taxon>
        <taxon>Streptophyta</taxon>
        <taxon>Embryophyta</taxon>
        <taxon>Tracheophyta</taxon>
        <taxon>Spermatophyta</taxon>
        <taxon>Magnoliopsida</taxon>
        <taxon>Ranunculales</taxon>
        <taxon>Ranunculaceae</taxon>
        <taxon>Coptidoideae</taxon>
        <taxon>Coptis</taxon>
    </lineage>
</organism>
<protein>
    <submittedName>
        <fullName evidence="2">Uncharacterized protein</fullName>
    </submittedName>
</protein>
<keyword evidence="1" id="KW-0812">Transmembrane</keyword>
<comment type="caution">
    <text evidence="2">The sequence shown here is derived from an EMBL/GenBank/DDBJ whole genome shotgun (WGS) entry which is preliminary data.</text>
</comment>
<name>A0A835GZR6_9MAGN</name>
<gene>
    <name evidence="2" type="ORF">IFM89_029259</name>
</gene>